<feature type="compositionally biased region" description="Polar residues" evidence="1">
    <location>
        <begin position="291"/>
        <end position="305"/>
    </location>
</feature>
<dbReference type="Proteomes" id="UP000028524">
    <property type="component" value="Unassembled WGS sequence"/>
</dbReference>
<dbReference type="STRING" id="1283841.A0A084R2D5"/>
<organism evidence="2 3">
    <name type="scientific">Stachybotrys chlorohalonatus (strain IBT 40285)</name>
    <dbReference type="NCBI Taxonomy" id="1283841"/>
    <lineage>
        <taxon>Eukaryota</taxon>
        <taxon>Fungi</taxon>
        <taxon>Dikarya</taxon>
        <taxon>Ascomycota</taxon>
        <taxon>Pezizomycotina</taxon>
        <taxon>Sordariomycetes</taxon>
        <taxon>Hypocreomycetidae</taxon>
        <taxon>Hypocreales</taxon>
        <taxon>Stachybotryaceae</taxon>
        <taxon>Stachybotrys</taxon>
    </lineage>
</organism>
<dbReference type="InParanoid" id="A0A084R2D5"/>
<dbReference type="HOGENOM" id="CLU_011503_0_0_1"/>
<feature type="compositionally biased region" description="Polar residues" evidence="1">
    <location>
        <begin position="319"/>
        <end position="333"/>
    </location>
</feature>
<sequence length="992" mass="108549">MSTRPSKTQQPAPCREPDTIYSDAFLAPEDIYSASLEDGIYSSPRSRRLCYEAAGQRFLEGQLPFLLSTTLKGPFDEASGWVNPWRTKSRPQRDSDTKHSASSIKLGEAPEDGLRRIEEAEATIHDSTDCHLPSPQSLKQAFTSEEHPYLAHDEVSIVHTWRDGIQNQQPENGILPWPSAVQRFTHKRRGNNSGWLKSDSSKRRKTGLRHSQSSPVRGSWRGQSDDHESKSSEPLFSNKPIQRPSLSQSFSQNFSTRTSDPKASEAEGSLETRSSSANAWVEACSRIRQRSPQCLSQERSTGTVQESEDAISRAKAAATLSSPVSLKNGMQSSPSPPQARTEAGNYPSSPCIFDKHIRLKKDGQGLDIQDSDPASEGGASLLETLKTESFLLQLRSRQTSTERFIGVGGSIRTSSKSPMKASGTSFASATSNCTMSGQAQFQTFSDARLGKSVTPNRDQLPKKSSPMTTTIMTPRFKETSNSRAVNSILENGMHAEPDTQDFYHATSWGEHDLTMHDSTGYTTMNTMDSPLEREINVPQVRGLDEAPHELGSDTEYRTAAPRKTVQVSTSTQKGNAQDACGLVDDAVLLSLSKNAGDATASESPASSALRLCRKRARKTSLSSDEQTITNTVNPKAGMTEVTTPRTSSNDEKQAGIGCSSRQTDSNQSVGRSSSSRTRDQSPWAKTLDTTCIIHRMEDGIDQSSHALQEAEHLTILPLELQSPWAPTRIIPVAVDPSEITKIDHGKTADVAAPTSSLLEAKNTDGMDQLSQPRPIIRPSTPEPRFNVKPFAAFMTPSPERRARRTRLSHRPISEDDLASAMKNPWNDSKPTKRVTWALPCQEPGTSPSPCTQTSNAIVAVVHPGGRPSSPPPLTPVDELPLAEHDKFAKHFSAVARKKDGLKQYLNPAALYDGKRLDVGSNLLYENTIAGSKGSLFGTVAGHDEDGEQQDTTESENPAEVMDELFRDIGEMLDVWNVEAELDEIKKVQSTLL</sequence>
<feature type="region of interest" description="Disordered" evidence="1">
    <location>
        <begin position="186"/>
        <end position="278"/>
    </location>
</feature>
<feature type="region of interest" description="Disordered" evidence="1">
    <location>
        <begin position="765"/>
        <end position="786"/>
    </location>
</feature>
<evidence type="ECO:0000256" key="1">
    <source>
        <dbReference type="SAM" id="MobiDB-lite"/>
    </source>
</evidence>
<gene>
    <name evidence="2" type="ORF">S40285_01770</name>
</gene>
<feature type="compositionally biased region" description="Low complexity" evidence="1">
    <location>
        <begin position="665"/>
        <end position="675"/>
    </location>
</feature>
<evidence type="ECO:0008006" key="4">
    <source>
        <dbReference type="Google" id="ProtNLM"/>
    </source>
</evidence>
<dbReference type="OrthoDB" id="5419922at2759"/>
<feature type="compositionally biased region" description="Polar residues" evidence="1">
    <location>
        <begin position="244"/>
        <end position="258"/>
    </location>
</feature>
<dbReference type="OMA" id="SDSLECH"/>
<feature type="compositionally biased region" description="Polar residues" evidence="1">
    <location>
        <begin position="565"/>
        <end position="575"/>
    </location>
</feature>
<evidence type="ECO:0000313" key="3">
    <source>
        <dbReference type="Proteomes" id="UP000028524"/>
    </source>
</evidence>
<feature type="region of interest" description="Disordered" evidence="1">
    <location>
        <begin position="82"/>
        <end position="113"/>
    </location>
</feature>
<name>A0A084R2D5_STAC4</name>
<feature type="compositionally biased region" description="Acidic residues" evidence="1">
    <location>
        <begin position="944"/>
        <end position="953"/>
    </location>
</feature>
<feature type="region of interest" description="Disordered" evidence="1">
    <location>
        <begin position="938"/>
        <end position="957"/>
    </location>
</feature>
<accession>A0A084R2D5</accession>
<feature type="region of interest" description="Disordered" evidence="1">
    <location>
        <begin position="555"/>
        <end position="575"/>
    </location>
</feature>
<protein>
    <recommendedName>
        <fullName evidence="4">Protamine P1</fullName>
    </recommendedName>
</protein>
<keyword evidence="3" id="KW-1185">Reference proteome</keyword>
<feature type="region of interest" description="Disordered" evidence="1">
    <location>
        <begin position="291"/>
        <end position="347"/>
    </location>
</feature>
<reference evidence="2 3" key="1">
    <citation type="journal article" date="2014" name="BMC Genomics">
        <title>Comparative genome sequencing reveals chemotype-specific gene clusters in the toxigenic black mold Stachybotrys.</title>
        <authorList>
            <person name="Semeiks J."/>
            <person name="Borek D."/>
            <person name="Otwinowski Z."/>
            <person name="Grishin N.V."/>
        </authorList>
    </citation>
    <scope>NUCLEOTIDE SEQUENCE [LARGE SCALE GENOMIC DNA]</scope>
    <source>
        <strain evidence="2 3">IBT 40285</strain>
    </source>
</reference>
<evidence type="ECO:0000313" key="2">
    <source>
        <dbReference type="EMBL" id="KFA70370.1"/>
    </source>
</evidence>
<feature type="region of interest" description="Disordered" evidence="1">
    <location>
        <begin position="617"/>
        <end position="683"/>
    </location>
</feature>
<proteinExistence type="predicted"/>
<dbReference type="EMBL" id="KL659203">
    <property type="protein sequence ID" value="KFA70370.1"/>
    <property type="molecule type" value="Genomic_DNA"/>
</dbReference>
<feature type="compositionally biased region" description="Polar residues" evidence="1">
    <location>
        <begin position="619"/>
        <end position="633"/>
    </location>
</feature>
<dbReference type="AlphaFoldDB" id="A0A084R2D5"/>